<proteinExistence type="predicted"/>
<feature type="chain" id="PRO_5047517433" description="Peptidoglycan binding-like domain-containing protein" evidence="1">
    <location>
        <begin position="30"/>
        <end position="127"/>
    </location>
</feature>
<keyword evidence="1" id="KW-0732">Signal</keyword>
<dbReference type="Pfam" id="PF01471">
    <property type="entry name" value="PG_binding_1"/>
    <property type="match status" value="1"/>
</dbReference>
<dbReference type="SUPFAM" id="SSF47090">
    <property type="entry name" value="PGBD-like"/>
    <property type="match status" value="1"/>
</dbReference>
<evidence type="ECO:0000259" key="2">
    <source>
        <dbReference type="Pfam" id="PF01471"/>
    </source>
</evidence>
<keyword evidence="4" id="KW-1185">Reference proteome</keyword>
<dbReference type="EMBL" id="BAAAQM010000007">
    <property type="protein sequence ID" value="GAA1961677.1"/>
    <property type="molecule type" value="Genomic_DNA"/>
</dbReference>
<evidence type="ECO:0000256" key="1">
    <source>
        <dbReference type="SAM" id="SignalP"/>
    </source>
</evidence>
<dbReference type="Gene3D" id="1.10.101.10">
    <property type="entry name" value="PGBD-like superfamily/PGBD"/>
    <property type="match status" value="1"/>
</dbReference>
<organism evidence="3 4">
    <name type="scientific">Catenulispora subtropica</name>
    <dbReference type="NCBI Taxonomy" id="450798"/>
    <lineage>
        <taxon>Bacteria</taxon>
        <taxon>Bacillati</taxon>
        <taxon>Actinomycetota</taxon>
        <taxon>Actinomycetes</taxon>
        <taxon>Catenulisporales</taxon>
        <taxon>Catenulisporaceae</taxon>
        <taxon>Catenulispora</taxon>
    </lineage>
</organism>
<dbReference type="InterPro" id="IPR036365">
    <property type="entry name" value="PGBD-like_sf"/>
</dbReference>
<dbReference type="InterPro" id="IPR036366">
    <property type="entry name" value="PGBDSf"/>
</dbReference>
<name>A0ABN2R1B8_9ACTN</name>
<dbReference type="Proteomes" id="UP001499854">
    <property type="component" value="Unassembled WGS sequence"/>
</dbReference>
<evidence type="ECO:0000313" key="4">
    <source>
        <dbReference type="Proteomes" id="UP001499854"/>
    </source>
</evidence>
<feature type="domain" description="Peptidoglycan binding-like" evidence="2">
    <location>
        <begin position="64"/>
        <end position="120"/>
    </location>
</feature>
<feature type="signal peptide" evidence="1">
    <location>
        <begin position="1"/>
        <end position="29"/>
    </location>
</feature>
<accession>A0ABN2R1B8</accession>
<dbReference type="RefSeq" id="WP_344656475.1">
    <property type="nucleotide sequence ID" value="NZ_BAAAQM010000007.1"/>
</dbReference>
<evidence type="ECO:0000313" key="3">
    <source>
        <dbReference type="EMBL" id="GAA1961677.1"/>
    </source>
</evidence>
<reference evidence="3 4" key="1">
    <citation type="journal article" date="2019" name="Int. J. Syst. Evol. Microbiol.">
        <title>The Global Catalogue of Microorganisms (GCM) 10K type strain sequencing project: providing services to taxonomists for standard genome sequencing and annotation.</title>
        <authorList>
            <consortium name="The Broad Institute Genomics Platform"/>
            <consortium name="The Broad Institute Genome Sequencing Center for Infectious Disease"/>
            <person name="Wu L."/>
            <person name="Ma J."/>
        </authorList>
    </citation>
    <scope>NUCLEOTIDE SEQUENCE [LARGE SCALE GENOMIC DNA]</scope>
    <source>
        <strain evidence="3 4">JCM 16013</strain>
    </source>
</reference>
<dbReference type="InterPro" id="IPR002477">
    <property type="entry name" value="Peptidoglycan-bd-like"/>
</dbReference>
<comment type="caution">
    <text evidence="3">The sequence shown here is derived from an EMBL/GenBank/DDBJ whole genome shotgun (WGS) entry which is preliminary data.</text>
</comment>
<gene>
    <name evidence="3" type="ORF">GCM10009838_17910</name>
</gene>
<protein>
    <recommendedName>
        <fullName evidence="2">Peptidoglycan binding-like domain-containing protein</fullName>
    </recommendedName>
</protein>
<sequence>MHKRLAAAASAVAVSASLLFMLAVVPAQAAATSANPCGHAELIGEYCGYYAGSDTIAEWSGNTAAVMEIQDLINRDTDYPNWLSVDGSFGSKTFTAVEWLQSHHHLCGGVDGIVGSCTWSYLRGYTN</sequence>